<feature type="region of interest" description="Disordered" evidence="1">
    <location>
        <begin position="73"/>
        <end position="98"/>
    </location>
</feature>
<name>B9SWI2_RICCO</name>
<gene>
    <name evidence="2" type="ORF">RCOM_1274140</name>
</gene>
<dbReference type="GO" id="GO:0003676">
    <property type="term" value="F:nucleic acid binding"/>
    <property type="evidence" value="ECO:0007669"/>
    <property type="project" value="InterPro"/>
</dbReference>
<evidence type="ECO:0000313" key="3">
    <source>
        <dbReference type="Proteomes" id="UP000008311"/>
    </source>
</evidence>
<feature type="region of interest" description="Disordered" evidence="1">
    <location>
        <begin position="1"/>
        <end position="25"/>
    </location>
</feature>
<dbReference type="AlphaFoldDB" id="B9SWI2"/>
<reference evidence="3" key="1">
    <citation type="journal article" date="2010" name="Nat. Biotechnol.">
        <title>Draft genome sequence of the oilseed species Ricinus communis.</title>
        <authorList>
            <person name="Chan A.P."/>
            <person name="Crabtree J."/>
            <person name="Zhao Q."/>
            <person name="Lorenzi H."/>
            <person name="Orvis J."/>
            <person name="Puiu D."/>
            <person name="Melake-Berhan A."/>
            <person name="Jones K.M."/>
            <person name="Redman J."/>
            <person name="Chen G."/>
            <person name="Cahoon E.B."/>
            <person name="Gedil M."/>
            <person name="Stanke M."/>
            <person name="Haas B.J."/>
            <person name="Wortman J.R."/>
            <person name="Fraser-Liggett C.M."/>
            <person name="Ravel J."/>
            <person name="Rabinowicz P.D."/>
        </authorList>
    </citation>
    <scope>NUCLEOTIDE SEQUENCE [LARGE SCALE GENOMIC DNA]</scope>
    <source>
        <strain evidence="3">cv. Hale</strain>
    </source>
</reference>
<dbReference type="InParanoid" id="B9SWI2"/>
<dbReference type="GO" id="GO:0008270">
    <property type="term" value="F:zinc ion binding"/>
    <property type="evidence" value="ECO:0007669"/>
    <property type="project" value="InterPro"/>
</dbReference>
<evidence type="ECO:0000256" key="1">
    <source>
        <dbReference type="SAM" id="MobiDB-lite"/>
    </source>
</evidence>
<organism evidence="2 3">
    <name type="scientific">Ricinus communis</name>
    <name type="common">Castor bean</name>
    <dbReference type="NCBI Taxonomy" id="3988"/>
    <lineage>
        <taxon>Eukaryota</taxon>
        <taxon>Viridiplantae</taxon>
        <taxon>Streptophyta</taxon>
        <taxon>Embryophyta</taxon>
        <taxon>Tracheophyta</taxon>
        <taxon>Spermatophyta</taxon>
        <taxon>Magnoliopsida</taxon>
        <taxon>eudicotyledons</taxon>
        <taxon>Gunneridae</taxon>
        <taxon>Pentapetalae</taxon>
        <taxon>rosids</taxon>
        <taxon>fabids</taxon>
        <taxon>Malpighiales</taxon>
        <taxon>Euphorbiaceae</taxon>
        <taxon>Acalyphoideae</taxon>
        <taxon>Acalypheae</taxon>
        <taxon>Ricinus</taxon>
    </lineage>
</organism>
<dbReference type="EMBL" id="EQ974199">
    <property type="protein sequence ID" value="EEF32034.1"/>
    <property type="molecule type" value="Genomic_DNA"/>
</dbReference>
<evidence type="ECO:0008006" key="4">
    <source>
        <dbReference type="Google" id="ProtNLM"/>
    </source>
</evidence>
<feature type="compositionally biased region" description="Low complexity" evidence="1">
    <location>
        <begin position="73"/>
        <end position="90"/>
    </location>
</feature>
<dbReference type="InterPro" id="IPR036875">
    <property type="entry name" value="Znf_CCHC_sf"/>
</dbReference>
<accession>B9SWI2</accession>
<proteinExistence type="predicted"/>
<dbReference type="Proteomes" id="UP000008311">
    <property type="component" value="Unassembled WGS sequence"/>
</dbReference>
<evidence type="ECO:0000313" key="2">
    <source>
        <dbReference type="EMBL" id="EEF32034.1"/>
    </source>
</evidence>
<sequence length="98" mass="10642">MSVNFTESRGRGGGNKGRGLFANGCRSGRNRRRGFYGGRSSSRNSKHVCKICNKSGHVATTCWHRLDEIFQGSTGSTQGSRGHHSNNNSSTPQGWNKA</sequence>
<protein>
    <recommendedName>
        <fullName evidence="4">CCHC-type domain-containing protein</fullName>
    </recommendedName>
</protein>
<keyword evidence="3" id="KW-1185">Reference proteome</keyword>
<dbReference type="SUPFAM" id="SSF57756">
    <property type="entry name" value="Retrovirus zinc finger-like domains"/>
    <property type="match status" value="1"/>
</dbReference>